<gene>
    <name evidence="2" type="ORF">Ciccas_004075</name>
</gene>
<keyword evidence="3" id="KW-1185">Reference proteome</keyword>
<dbReference type="EMBL" id="JBJKFK010000406">
    <property type="protein sequence ID" value="KAL3317278.1"/>
    <property type="molecule type" value="Genomic_DNA"/>
</dbReference>
<proteinExistence type="predicted"/>
<dbReference type="Proteomes" id="UP001626550">
    <property type="component" value="Unassembled WGS sequence"/>
</dbReference>
<organism evidence="2 3">
    <name type="scientific">Cichlidogyrus casuarinus</name>
    <dbReference type="NCBI Taxonomy" id="1844966"/>
    <lineage>
        <taxon>Eukaryota</taxon>
        <taxon>Metazoa</taxon>
        <taxon>Spiralia</taxon>
        <taxon>Lophotrochozoa</taxon>
        <taxon>Platyhelminthes</taxon>
        <taxon>Monogenea</taxon>
        <taxon>Monopisthocotylea</taxon>
        <taxon>Dactylogyridea</taxon>
        <taxon>Ancyrocephalidae</taxon>
        <taxon>Cichlidogyrus</taxon>
    </lineage>
</organism>
<evidence type="ECO:0000256" key="1">
    <source>
        <dbReference type="SAM" id="SignalP"/>
    </source>
</evidence>
<feature type="signal peptide" evidence="1">
    <location>
        <begin position="1"/>
        <end position="19"/>
    </location>
</feature>
<reference evidence="2 3" key="1">
    <citation type="submission" date="2024-11" db="EMBL/GenBank/DDBJ databases">
        <title>Adaptive evolution of stress response genes in parasites aligns with host niche diversity.</title>
        <authorList>
            <person name="Hahn C."/>
            <person name="Resl P."/>
        </authorList>
    </citation>
    <scope>NUCLEOTIDE SEQUENCE [LARGE SCALE GENOMIC DNA]</scope>
    <source>
        <strain evidence="2">EGGRZ-B1_66</strain>
        <tissue evidence="2">Body</tissue>
    </source>
</reference>
<dbReference type="AlphaFoldDB" id="A0ABD2QD11"/>
<keyword evidence="1" id="KW-0732">Signal</keyword>
<name>A0ABD2QD11_9PLAT</name>
<feature type="chain" id="PRO_5044856318" description="Secreted protein" evidence="1">
    <location>
        <begin position="20"/>
        <end position="63"/>
    </location>
</feature>
<protein>
    <recommendedName>
        <fullName evidence="4">Secreted protein</fullName>
    </recommendedName>
</protein>
<accession>A0ABD2QD11</accession>
<sequence length="63" mass="6899">MDPVNLLVLLFCSPAASLALLFNANPEPDTIHSSTGGGSSRRMSFYDRQMRNNLSHCSALPYL</sequence>
<evidence type="ECO:0000313" key="3">
    <source>
        <dbReference type="Proteomes" id="UP001626550"/>
    </source>
</evidence>
<evidence type="ECO:0008006" key="4">
    <source>
        <dbReference type="Google" id="ProtNLM"/>
    </source>
</evidence>
<comment type="caution">
    <text evidence="2">The sequence shown here is derived from an EMBL/GenBank/DDBJ whole genome shotgun (WGS) entry which is preliminary data.</text>
</comment>
<evidence type="ECO:0000313" key="2">
    <source>
        <dbReference type="EMBL" id="KAL3317278.1"/>
    </source>
</evidence>